<gene>
    <name evidence="2" type="ORF">H261_00490</name>
</gene>
<organism evidence="2 3">
    <name type="scientific">Paramagnetospirillum caucaseum</name>
    <dbReference type="NCBI Taxonomy" id="1244869"/>
    <lineage>
        <taxon>Bacteria</taxon>
        <taxon>Pseudomonadati</taxon>
        <taxon>Pseudomonadota</taxon>
        <taxon>Alphaproteobacteria</taxon>
        <taxon>Rhodospirillales</taxon>
        <taxon>Magnetospirillaceae</taxon>
        <taxon>Paramagnetospirillum</taxon>
    </lineage>
</organism>
<dbReference type="RefSeq" id="WP_008613105.1">
    <property type="nucleotide sequence ID" value="NZ_AONQ01000001.1"/>
</dbReference>
<evidence type="ECO:0000259" key="1">
    <source>
        <dbReference type="SMART" id="SM00966"/>
    </source>
</evidence>
<protein>
    <submittedName>
        <fullName evidence="2">Transcriptional regulator/antitoxin, MazE</fullName>
    </submittedName>
</protein>
<dbReference type="PANTHER" id="PTHR40516">
    <property type="entry name" value="ANTITOXIN CHPS-RELATED"/>
    <property type="match status" value="1"/>
</dbReference>
<dbReference type="SUPFAM" id="SSF89447">
    <property type="entry name" value="AbrB/MazE/MraZ-like"/>
    <property type="match status" value="1"/>
</dbReference>
<dbReference type="eggNOG" id="COG2336">
    <property type="taxonomic scope" value="Bacteria"/>
</dbReference>
<dbReference type="InterPro" id="IPR039052">
    <property type="entry name" value="Antitox_PemI-like"/>
</dbReference>
<sequence length="80" mass="8698">MLGQVARWGNSLGIRIPKDIACQVGLTEGARVEIEAAGTQVVISVARPRYRLADLLVGMTQEDMRDAFDWGPDAGREAVE</sequence>
<keyword evidence="3" id="KW-1185">Reference proteome</keyword>
<evidence type="ECO:0000313" key="3">
    <source>
        <dbReference type="Proteomes" id="UP000011744"/>
    </source>
</evidence>
<accession>M2YFU6</accession>
<dbReference type="SMART" id="SM00966">
    <property type="entry name" value="SpoVT_AbrB"/>
    <property type="match status" value="1"/>
</dbReference>
<dbReference type="InterPro" id="IPR037914">
    <property type="entry name" value="SpoVT-AbrB_sf"/>
</dbReference>
<dbReference type="AlphaFoldDB" id="M2YFU6"/>
<dbReference type="PATRIC" id="fig|1244869.3.peg.95"/>
<dbReference type="Pfam" id="PF04014">
    <property type="entry name" value="MazE_antitoxin"/>
    <property type="match status" value="1"/>
</dbReference>
<proteinExistence type="predicted"/>
<comment type="caution">
    <text evidence="2">The sequence shown here is derived from an EMBL/GenBank/DDBJ whole genome shotgun (WGS) entry which is preliminary data.</text>
</comment>
<feature type="domain" description="SpoVT-AbrB" evidence="1">
    <location>
        <begin position="6"/>
        <end position="51"/>
    </location>
</feature>
<reference evidence="2 3" key="1">
    <citation type="journal article" date="2014" name="Genome Announc.">
        <title>Draft Genome Sequence of Magnetospirillum sp. Strain SO-1, a Freshwater Magnetotactic Bacterium Isolated from the Ol'khovka River, Russia.</title>
        <authorList>
            <person name="Grouzdev D.S."/>
            <person name="Dziuba M.V."/>
            <person name="Sukhacheva M.S."/>
            <person name="Mardanov A.V."/>
            <person name="Beletskiy A.V."/>
            <person name="Kuznetsov B.B."/>
            <person name="Skryabin K.G."/>
        </authorList>
    </citation>
    <scope>NUCLEOTIDE SEQUENCE [LARGE SCALE GENOMIC DNA]</scope>
    <source>
        <strain evidence="2 3">SO-1</strain>
    </source>
</reference>
<dbReference type="STRING" id="1244869.H261_00490"/>
<evidence type="ECO:0000313" key="2">
    <source>
        <dbReference type="EMBL" id="EME72011.1"/>
    </source>
</evidence>
<dbReference type="InterPro" id="IPR007159">
    <property type="entry name" value="SpoVT-AbrB_dom"/>
</dbReference>
<dbReference type="GO" id="GO:0097351">
    <property type="term" value="F:toxin sequestering activity"/>
    <property type="evidence" value="ECO:0007669"/>
    <property type="project" value="InterPro"/>
</dbReference>
<dbReference type="Proteomes" id="UP000011744">
    <property type="component" value="Unassembled WGS sequence"/>
</dbReference>
<dbReference type="GO" id="GO:0003677">
    <property type="term" value="F:DNA binding"/>
    <property type="evidence" value="ECO:0007669"/>
    <property type="project" value="InterPro"/>
</dbReference>
<dbReference type="Gene3D" id="2.10.260.10">
    <property type="match status" value="1"/>
</dbReference>
<name>M2YFU6_9PROT</name>
<dbReference type="EMBL" id="AONQ01000001">
    <property type="protein sequence ID" value="EME72011.1"/>
    <property type="molecule type" value="Genomic_DNA"/>
</dbReference>
<dbReference type="PANTHER" id="PTHR40516:SF1">
    <property type="entry name" value="ANTITOXIN CHPS-RELATED"/>
    <property type="match status" value="1"/>
</dbReference>
<dbReference type="OrthoDB" id="9795766at2"/>